<name>A0A5K3FXG2_MESCO</name>
<feature type="region of interest" description="Disordered" evidence="1">
    <location>
        <begin position="1"/>
        <end position="29"/>
    </location>
</feature>
<dbReference type="WBParaSite" id="MCU_012855-RA">
    <property type="protein sequence ID" value="MCU_012855-RA"/>
    <property type="gene ID" value="MCU_012855"/>
</dbReference>
<feature type="compositionally biased region" description="Polar residues" evidence="1">
    <location>
        <begin position="1"/>
        <end position="12"/>
    </location>
</feature>
<evidence type="ECO:0000313" key="2">
    <source>
        <dbReference type="WBParaSite" id="MCU_012855-RA"/>
    </source>
</evidence>
<protein>
    <submittedName>
        <fullName evidence="2">Uncharacterized protein</fullName>
    </submittedName>
</protein>
<dbReference type="AlphaFoldDB" id="A0A5K3FXG2"/>
<reference evidence="2" key="1">
    <citation type="submission" date="2019-11" db="UniProtKB">
        <authorList>
            <consortium name="WormBaseParasite"/>
        </authorList>
    </citation>
    <scope>IDENTIFICATION</scope>
</reference>
<proteinExistence type="predicted"/>
<sequence>MQETGTTKQALLNNHKPEPQIKRHSSESATLSTPLVLYCTSLVSFPSWLPTYLA</sequence>
<evidence type="ECO:0000256" key="1">
    <source>
        <dbReference type="SAM" id="MobiDB-lite"/>
    </source>
</evidence>
<feature type="compositionally biased region" description="Basic and acidic residues" evidence="1">
    <location>
        <begin position="15"/>
        <end position="26"/>
    </location>
</feature>
<organism evidence="2">
    <name type="scientific">Mesocestoides corti</name>
    <name type="common">Flatworm</name>
    <dbReference type="NCBI Taxonomy" id="53468"/>
    <lineage>
        <taxon>Eukaryota</taxon>
        <taxon>Metazoa</taxon>
        <taxon>Spiralia</taxon>
        <taxon>Lophotrochozoa</taxon>
        <taxon>Platyhelminthes</taxon>
        <taxon>Cestoda</taxon>
        <taxon>Eucestoda</taxon>
        <taxon>Cyclophyllidea</taxon>
        <taxon>Mesocestoididae</taxon>
        <taxon>Mesocestoides</taxon>
    </lineage>
</organism>
<accession>A0A5K3FXG2</accession>